<comment type="caution">
    <text evidence="6">The sequence shown here is derived from an EMBL/GenBank/DDBJ whole genome shotgun (WGS) entry which is preliminary data.</text>
</comment>
<feature type="domain" description="HTH tetR-type" evidence="5">
    <location>
        <begin position="13"/>
        <end position="73"/>
    </location>
</feature>
<organism evidence="6 7">
    <name type="scientific">Paenibacillus spiritus</name>
    <dbReference type="NCBI Taxonomy" id="2496557"/>
    <lineage>
        <taxon>Bacteria</taxon>
        <taxon>Bacillati</taxon>
        <taxon>Bacillota</taxon>
        <taxon>Bacilli</taxon>
        <taxon>Bacillales</taxon>
        <taxon>Paenibacillaceae</taxon>
        <taxon>Paenibacillus</taxon>
    </lineage>
</organism>
<dbReference type="Pfam" id="PF00440">
    <property type="entry name" value="TetR_N"/>
    <property type="match status" value="1"/>
</dbReference>
<evidence type="ECO:0000313" key="7">
    <source>
        <dbReference type="Proteomes" id="UP000367750"/>
    </source>
</evidence>
<evidence type="ECO:0000256" key="1">
    <source>
        <dbReference type="ARBA" id="ARBA00023015"/>
    </source>
</evidence>
<feature type="DNA-binding region" description="H-T-H motif" evidence="4">
    <location>
        <begin position="36"/>
        <end position="55"/>
    </location>
</feature>
<dbReference type="PANTHER" id="PTHR47506">
    <property type="entry name" value="TRANSCRIPTIONAL REGULATORY PROTEIN"/>
    <property type="match status" value="1"/>
</dbReference>
<dbReference type="InterPro" id="IPR001647">
    <property type="entry name" value="HTH_TetR"/>
</dbReference>
<protein>
    <submittedName>
        <fullName evidence="6">TetR/AcrR family transcriptional regulator</fullName>
    </submittedName>
</protein>
<dbReference type="PANTHER" id="PTHR47506:SF6">
    <property type="entry name" value="HTH-TYPE TRANSCRIPTIONAL REPRESSOR NEMR"/>
    <property type="match status" value="1"/>
</dbReference>
<keyword evidence="1" id="KW-0805">Transcription regulation</keyword>
<dbReference type="AlphaFoldDB" id="A0A5J5G9H0"/>
<accession>A0A5J5G9H0</accession>
<keyword evidence="7" id="KW-1185">Reference proteome</keyword>
<dbReference type="GO" id="GO:0003677">
    <property type="term" value="F:DNA binding"/>
    <property type="evidence" value="ECO:0007669"/>
    <property type="project" value="UniProtKB-UniRule"/>
</dbReference>
<dbReference type="Gene3D" id="1.10.357.10">
    <property type="entry name" value="Tetracycline Repressor, domain 2"/>
    <property type="match status" value="1"/>
</dbReference>
<dbReference type="PROSITE" id="PS50977">
    <property type="entry name" value="HTH_TETR_2"/>
    <property type="match status" value="1"/>
</dbReference>
<reference evidence="6 7" key="1">
    <citation type="submission" date="2019-09" db="EMBL/GenBank/DDBJ databases">
        <title>Bacillus ochoae sp. nov., Paenibacillus whitsoniae sp. nov., Paenibacillus spiritus sp. nov. Isolated from the Mars Exploration Rover during spacecraft assembly.</title>
        <authorList>
            <person name="Seuylemezian A."/>
            <person name="Vaishampayan P."/>
        </authorList>
    </citation>
    <scope>NUCLEOTIDE SEQUENCE [LARGE SCALE GENOMIC DNA]</scope>
    <source>
        <strain evidence="6 7">MER_111</strain>
    </source>
</reference>
<dbReference type="SUPFAM" id="SSF46689">
    <property type="entry name" value="Homeodomain-like"/>
    <property type="match status" value="1"/>
</dbReference>
<evidence type="ECO:0000256" key="2">
    <source>
        <dbReference type="ARBA" id="ARBA00023125"/>
    </source>
</evidence>
<evidence type="ECO:0000256" key="3">
    <source>
        <dbReference type="ARBA" id="ARBA00023163"/>
    </source>
</evidence>
<dbReference type="PROSITE" id="PS01081">
    <property type="entry name" value="HTH_TETR_1"/>
    <property type="match status" value="1"/>
</dbReference>
<evidence type="ECO:0000259" key="5">
    <source>
        <dbReference type="PROSITE" id="PS50977"/>
    </source>
</evidence>
<keyword evidence="2 4" id="KW-0238">DNA-binding</keyword>
<keyword evidence="3" id="KW-0804">Transcription</keyword>
<gene>
    <name evidence="6" type="ORF">F4V43_09340</name>
</gene>
<evidence type="ECO:0000313" key="6">
    <source>
        <dbReference type="EMBL" id="KAA9004829.1"/>
    </source>
</evidence>
<dbReference type="EMBL" id="VYKK01000012">
    <property type="protein sequence ID" value="KAA9004829.1"/>
    <property type="molecule type" value="Genomic_DNA"/>
</dbReference>
<dbReference type="OrthoDB" id="2373640at2"/>
<sequence>MARNAEKDQALREKRLNHLLDCALEVIAVKGIGAVSISDIAAAAKISVGNVYHYFKSKDEIFDEILKRGQTAYGEFVTHTASLDLPALEKLHLICSSWLSVRNHWAHTILIHSARLAETSLPGTRSQVTERFTRNLLPVSAIIEQGQREGAVIDGDPLELAFYLVSLIQGLTLQRVPGAEVQAPIRVDGVLKLLDKRNRI</sequence>
<proteinExistence type="predicted"/>
<dbReference type="RefSeq" id="WP_150457980.1">
    <property type="nucleotide sequence ID" value="NZ_VYKK01000012.1"/>
</dbReference>
<name>A0A5J5G9H0_9BACL</name>
<dbReference type="SUPFAM" id="SSF48498">
    <property type="entry name" value="Tetracyclin repressor-like, C-terminal domain"/>
    <property type="match status" value="1"/>
</dbReference>
<dbReference type="Proteomes" id="UP000367750">
    <property type="component" value="Unassembled WGS sequence"/>
</dbReference>
<dbReference type="InterPro" id="IPR023772">
    <property type="entry name" value="DNA-bd_HTH_TetR-type_CS"/>
</dbReference>
<dbReference type="PRINTS" id="PR00455">
    <property type="entry name" value="HTHTETR"/>
</dbReference>
<evidence type="ECO:0000256" key="4">
    <source>
        <dbReference type="PROSITE-ProRule" id="PRU00335"/>
    </source>
</evidence>
<dbReference type="InterPro" id="IPR036271">
    <property type="entry name" value="Tet_transcr_reg_TetR-rel_C_sf"/>
</dbReference>
<dbReference type="InterPro" id="IPR009057">
    <property type="entry name" value="Homeodomain-like_sf"/>
</dbReference>